<dbReference type="GO" id="GO:0007165">
    <property type="term" value="P:signal transduction"/>
    <property type="evidence" value="ECO:0007669"/>
    <property type="project" value="InterPro"/>
</dbReference>
<feature type="compositionally biased region" description="Low complexity" evidence="1">
    <location>
        <begin position="410"/>
        <end position="421"/>
    </location>
</feature>
<feature type="region of interest" description="Disordered" evidence="1">
    <location>
        <begin position="295"/>
        <end position="434"/>
    </location>
</feature>
<feature type="region of interest" description="Disordered" evidence="1">
    <location>
        <begin position="161"/>
        <end position="184"/>
    </location>
</feature>
<dbReference type="AlphaFoldDB" id="A0AAE0U6C9"/>
<proteinExistence type="predicted"/>
<evidence type="ECO:0000313" key="3">
    <source>
        <dbReference type="EMBL" id="KAK3392678.1"/>
    </source>
</evidence>
<dbReference type="InterPro" id="IPR000198">
    <property type="entry name" value="RhoGAP_dom"/>
</dbReference>
<sequence length="694" mass="75616">MQYEFRTTMGAKRKSAAAIASMDWISINTGCFAVSNAVAKTDAALNRFVREVRESRADLDAISSELHSLDGVLDLLKDDAAAFPARLAKTTPAVLDSCLTIVSELEGCISVLGRPGVSRADKKSRWLCSRIHIGKLRYTLQGYKSALALAVDLIALTNLSHEPTSGEQSPSRERPHSDGDEKSELAAVAAQINAVTSRLRDESRQNGAVANIQQFLDALHAHAVAAVDDELEQMQGHRRDAASSVGDAPDSAIEMSGDETPFSAMAAKHTRSQSSPCQGVVPVDEIDELLDELREMPRRPPTPPPRSRARTSVIVSADQRPVTSDSSLRYDGPSRGPNHARSWSFSPAGSNSPASDSFFTAITELGPSLDGQSVTSDNSRPNSRMGRAISQVRRSIWESPREEPPTPARPSTSESSIPSTPNGRQSMVRRSSSRLSSSFRNFSLRGRSSSKSELQLSVPPIVDAQPEAIFGVSLSKSMLVAKGLAGAHHENGKTSTREYPLCVLRCVYFIRDHGITAPHVFGQDADAVRLDQLKEVFASPDTSFGKDLDWNRFSIYEAADLILLFLSELPQPLVSEAVGKRWITMSRQATISGSLAMRLDQGIDFWEESLQGLHGPARSLFKLLLGLWGDIADAADNNEMTAERLAGRVLRPLMHVPAARYDTDFMLGLAFMIRKRSEYTSSLRGITQKSNAAF</sequence>
<name>A0AAE0U6C9_9PEZI</name>
<reference evidence="3" key="2">
    <citation type="submission" date="2023-06" db="EMBL/GenBank/DDBJ databases">
        <authorList>
            <consortium name="Lawrence Berkeley National Laboratory"/>
            <person name="Haridas S."/>
            <person name="Hensen N."/>
            <person name="Bonometti L."/>
            <person name="Westerberg I."/>
            <person name="Brannstrom I.O."/>
            <person name="Guillou S."/>
            <person name="Cros-Aarteil S."/>
            <person name="Calhoun S."/>
            <person name="Kuo A."/>
            <person name="Mondo S."/>
            <person name="Pangilinan J."/>
            <person name="Riley R."/>
            <person name="LaButti K."/>
            <person name="Andreopoulos B."/>
            <person name="Lipzen A."/>
            <person name="Chen C."/>
            <person name="Yanf M."/>
            <person name="Daum C."/>
            <person name="Ng V."/>
            <person name="Clum A."/>
            <person name="Steindorff A."/>
            <person name="Ohm R."/>
            <person name="Martin F."/>
            <person name="Silar P."/>
            <person name="Natvig D."/>
            <person name="Lalanne C."/>
            <person name="Gautier V."/>
            <person name="Ament-velasquez S.L."/>
            <person name="Kruys A."/>
            <person name="Hutchinson M.I."/>
            <person name="Powell A.J."/>
            <person name="Barry K."/>
            <person name="Miller A.N."/>
            <person name="Grigoriev I.V."/>
            <person name="Debuchy R."/>
            <person name="Gladieux P."/>
            <person name="Thoren M.H."/>
            <person name="Johannesson H."/>
        </authorList>
    </citation>
    <scope>NUCLEOTIDE SEQUENCE</scope>
    <source>
        <strain evidence="3">CBS 232.78</strain>
    </source>
</reference>
<keyword evidence="4" id="KW-1185">Reference proteome</keyword>
<feature type="compositionally biased region" description="Basic and acidic residues" evidence="1">
    <location>
        <begin position="395"/>
        <end position="404"/>
    </location>
</feature>
<dbReference type="SMART" id="SM00324">
    <property type="entry name" value="RhoGAP"/>
    <property type="match status" value="1"/>
</dbReference>
<comment type="caution">
    <text evidence="3">The sequence shown here is derived from an EMBL/GenBank/DDBJ whole genome shotgun (WGS) entry which is preliminary data.</text>
</comment>
<feature type="domain" description="Rho-GAP" evidence="2">
    <location>
        <begin position="472"/>
        <end position="680"/>
    </location>
</feature>
<evidence type="ECO:0000313" key="4">
    <source>
        <dbReference type="Proteomes" id="UP001285441"/>
    </source>
</evidence>
<dbReference type="CDD" id="cd00159">
    <property type="entry name" value="RhoGAP"/>
    <property type="match status" value="1"/>
</dbReference>
<feature type="compositionally biased region" description="Polar residues" evidence="1">
    <location>
        <begin position="370"/>
        <end position="382"/>
    </location>
</feature>
<dbReference type="Gene3D" id="1.10.555.10">
    <property type="entry name" value="Rho GTPase activation protein"/>
    <property type="match status" value="1"/>
</dbReference>
<dbReference type="InterPro" id="IPR031348">
    <property type="entry name" value="PigL_N"/>
</dbReference>
<dbReference type="EMBL" id="JAULSW010000001">
    <property type="protein sequence ID" value="KAK3392678.1"/>
    <property type="molecule type" value="Genomic_DNA"/>
</dbReference>
<dbReference type="Proteomes" id="UP001285441">
    <property type="component" value="Unassembled WGS sequence"/>
</dbReference>
<evidence type="ECO:0000256" key="1">
    <source>
        <dbReference type="SAM" id="MobiDB-lite"/>
    </source>
</evidence>
<evidence type="ECO:0000259" key="2">
    <source>
        <dbReference type="PROSITE" id="PS50238"/>
    </source>
</evidence>
<feature type="compositionally biased region" description="Basic and acidic residues" evidence="1">
    <location>
        <begin position="170"/>
        <end position="184"/>
    </location>
</feature>
<dbReference type="Pfam" id="PF17111">
    <property type="entry name" value="PigL_N"/>
    <property type="match status" value="1"/>
</dbReference>
<organism evidence="3 4">
    <name type="scientific">Podospora didyma</name>
    <dbReference type="NCBI Taxonomy" id="330526"/>
    <lineage>
        <taxon>Eukaryota</taxon>
        <taxon>Fungi</taxon>
        <taxon>Dikarya</taxon>
        <taxon>Ascomycota</taxon>
        <taxon>Pezizomycotina</taxon>
        <taxon>Sordariomycetes</taxon>
        <taxon>Sordariomycetidae</taxon>
        <taxon>Sordariales</taxon>
        <taxon>Podosporaceae</taxon>
        <taxon>Podospora</taxon>
    </lineage>
</organism>
<reference evidence="3" key="1">
    <citation type="journal article" date="2023" name="Mol. Phylogenet. Evol.">
        <title>Genome-scale phylogeny and comparative genomics of the fungal order Sordariales.</title>
        <authorList>
            <person name="Hensen N."/>
            <person name="Bonometti L."/>
            <person name="Westerberg I."/>
            <person name="Brannstrom I.O."/>
            <person name="Guillou S."/>
            <person name="Cros-Aarteil S."/>
            <person name="Calhoun S."/>
            <person name="Haridas S."/>
            <person name="Kuo A."/>
            <person name="Mondo S."/>
            <person name="Pangilinan J."/>
            <person name="Riley R."/>
            <person name="LaButti K."/>
            <person name="Andreopoulos B."/>
            <person name="Lipzen A."/>
            <person name="Chen C."/>
            <person name="Yan M."/>
            <person name="Daum C."/>
            <person name="Ng V."/>
            <person name="Clum A."/>
            <person name="Steindorff A."/>
            <person name="Ohm R.A."/>
            <person name="Martin F."/>
            <person name="Silar P."/>
            <person name="Natvig D.O."/>
            <person name="Lalanne C."/>
            <person name="Gautier V."/>
            <person name="Ament-Velasquez S.L."/>
            <person name="Kruys A."/>
            <person name="Hutchinson M.I."/>
            <person name="Powell A.J."/>
            <person name="Barry K."/>
            <person name="Miller A.N."/>
            <person name="Grigoriev I.V."/>
            <person name="Debuchy R."/>
            <person name="Gladieux P."/>
            <person name="Hiltunen Thoren M."/>
            <person name="Johannesson H."/>
        </authorList>
    </citation>
    <scope>NUCLEOTIDE SEQUENCE</scope>
    <source>
        <strain evidence="3">CBS 232.78</strain>
    </source>
</reference>
<gene>
    <name evidence="3" type="ORF">B0H63DRAFT_456383</name>
</gene>
<feature type="compositionally biased region" description="Polar residues" evidence="1">
    <location>
        <begin position="341"/>
        <end position="360"/>
    </location>
</feature>
<dbReference type="SUPFAM" id="SSF48350">
    <property type="entry name" value="GTPase activation domain, GAP"/>
    <property type="match status" value="1"/>
</dbReference>
<dbReference type="PROSITE" id="PS50238">
    <property type="entry name" value="RHOGAP"/>
    <property type="match status" value="1"/>
</dbReference>
<dbReference type="Pfam" id="PF00620">
    <property type="entry name" value="RhoGAP"/>
    <property type="match status" value="1"/>
</dbReference>
<accession>A0AAE0U6C9</accession>
<dbReference type="InterPro" id="IPR008936">
    <property type="entry name" value="Rho_GTPase_activation_prot"/>
</dbReference>
<protein>
    <submittedName>
        <fullName evidence="3">RhoGAP group protein</fullName>
    </submittedName>
</protein>